<sequence>MPQKTPNFSRSSGFLLWATFVFVNASWVLVGFVIILLHFLSPKTIRKQRNPVETRSL</sequence>
<dbReference type="Proteomes" id="UP000304941">
    <property type="component" value="Unassembled WGS sequence"/>
</dbReference>
<comment type="caution">
    <text evidence="2">The sequence shown here is derived from an EMBL/GenBank/DDBJ whole genome shotgun (WGS) entry which is preliminary data.</text>
</comment>
<proteinExistence type="predicted"/>
<evidence type="ECO:0000313" key="2">
    <source>
        <dbReference type="EMBL" id="TLG92363.1"/>
    </source>
</evidence>
<dbReference type="EMBL" id="VBVZ01000095">
    <property type="protein sequence ID" value="TLG92363.1"/>
    <property type="molecule type" value="Genomic_DNA"/>
</dbReference>
<feature type="transmembrane region" description="Helical" evidence="1">
    <location>
        <begin position="14"/>
        <end position="40"/>
    </location>
</feature>
<name>A0ABY2U7C2_9PSED</name>
<keyword evidence="1" id="KW-0472">Membrane</keyword>
<gene>
    <name evidence="2" type="ORF">FEM54_08830</name>
</gene>
<protein>
    <submittedName>
        <fullName evidence="2">Uncharacterized protein</fullName>
    </submittedName>
</protein>
<keyword evidence="1" id="KW-1133">Transmembrane helix</keyword>
<keyword evidence="1" id="KW-0812">Transmembrane</keyword>
<organism evidence="2 3">
    <name type="scientific">Pseudomonas edaphica</name>
    <dbReference type="NCBI Taxonomy" id="2006980"/>
    <lineage>
        <taxon>Bacteria</taxon>
        <taxon>Pseudomonadati</taxon>
        <taxon>Pseudomonadota</taxon>
        <taxon>Gammaproteobacteria</taxon>
        <taxon>Pseudomonadales</taxon>
        <taxon>Pseudomonadaceae</taxon>
        <taxon>Pseudomonas</taxon>
    </lineage>
</organism>
<evidence type="ECO:0000256" key="1">
    <source>
        <dbReference type="SAM" id="Phobius"/>
    </source>
</evidence>
<keyword evidence="3" id="KW-1185">Reference proteome</keyword>
<evidence type="ECO:0000313" key="3">
    <source>
        <dbReference type="Proteomes" id="UP000304941"/>
    </source>
</evidence>
<accession>A0ABY2U7C2</accession>
<reference evidence="2 3" key="1">
    <citation type="submission" date="2019-05" db="EMBL/GenBank/DDBJ databases">
        <title>Pseudomonas edaphica sp. nov., isolated from rhizospheric soil of Cistus ladanifer L. in Spain.</title>
        <authorList>
            <person name="Peix A."/>
        </authorList>
    </citation>
    <scope>NUCLEOTIDE SEQUENCE [LARGE SCALE GENOMIC DNA]</scope>
    <source>
        <strain evidence="2 3">RD25</strain>
    </source>
</reference>